<dbReference type="AlphaFoldDB" id="A0AAW0K339"/>
<evidence type="ECO:0000256" key="1">
    <source>
        <dbReference type="ARBA" id="ARBA00007447"/>
    </source>
</evidence>
<accession>A0AAW0K339</accession>
<evidence type="ECO:0000256" key="2">
    <source>
        <dbReference type="ARBA" id="ARBA00022670"/>
    </source>
</evidence>
<reference evidence="11 12" key="1">
    <citation type="journal article" date="2018" name="Sci. Data">
        <title>The draft genome sequence of cork oak.</title>
        <authorList>
            <person name="Ramos A.M."/>
            <person name="Usie A."/>
            <person name="Barbosa P."/>
            <person name="Barros P.M."/>
            <person name="Capote T."/>
            <person name="Chaves I."/>
            <person name="Simoes F."/>
            <person name="Abreu I."/>
            <person name="Carrasquinho I."/>
            <person name="Faro C."/>
            <person name="Guimaraes J.B."/>
            <person name="Mendonca D."/>
            <person name="Nobrega F."/>
            <person name="Rodrigues L."/>
            <person name="Saibo N.J.M."/>
            <person name="Varela M.C."/>
            <person name="Egas C."/>
            <person name="Matos J."/>
            <person name="Miguel C.M."/>
            <person name="Oliveira M.M."/>
            <person name="Ricardo C.P."/>
            <person name="Goncalves S."/>
        </authorList>
    </citation>
    <scope>NUCLEOTIDE SEQUENCE [LARGE SCALE GENOMIC DNA]</scope>
    <source>
        <strain evidence="12">cv. HL8</strain>
    </source>
</reference>
<dbReference type="Proteomes" id="UP000237347">
    <property type="component" value="Unassembled WGS sequence"/>
</dbReference>
<keyword evidence="4 8" id="KW-0378">Hydrolase</keyword>
<organism evidence="11 12">
    <name type="scientific">Quercus suber</name>
    <name type="common">Cork oak</name>
    <dbReference type="NCBI Taxonomy" id="58331"/>
    <lineage>
        <taxon>Eukaryota</taxon>
        <taxon>Viridiplantae</taxon>
        <taxon>Streptophyta</taxon>
        <taxon>Embryophyta</taxon>
        <taxon>Tracheophyta</taxon>
        <taxon>Spermatophyta</taxon>
        <taxon>Magnoliopsida</taxon>
        <taxon>eudicotyledons</taxon>
        <taxon>Gunneridae</taxon>
        <taxon>Pentapetalae</taxon>
        <taxon>rosids</taxon>
        <taxon>fabids</taxon>
        <taxon>Fagales</taxon>
        <taxon>Fagaceae</taxon>
        <taxon>Quercus</taxon>
    </lineage>
</organism>
<dbReference type="InterPro" id="IPR034161">
    <property type="entry name" value="Pepsin-like_plant"/>
</dbReference>
<comment type="similarity">
    <text evidence="1 8">Belongs to the peptidase A1 family.</text>
</comment>
<dbReference type="InterPro" id="IPR032861">
    <property type="entry name" value="TAXi_N"/>
</dbReference>
<dbReference type="SUPFAM" id="SSF50630">
    <property type="entry name" value="Acid proteases"/>
    <property type="match status" value="2"/>
</dbReference>
<dbReference type="PANTHER" id="PTHR47967">
    <property type="entry name" value="OS07G0603500 PROTEIN-RELATED"/>
    <property type="match status" value="1"/>
</dbReference>
<dbReference type="EMBL" id="PKMF04000416">
    <property type="protein sequence ID" value="KAK7832916.1"/>
    <property type="molecule type" value="Genomic_DNA"/>
</dbReference>
<dbReference type="GO" id="GO:0004190">
    <property type="term" value="F:aspartic-type endopeptidase activity"/>
    <property type="evidence" value="ECO:0007669"/>
    <property type="project" value="UniProtKB-KW"/>
</dbReference>
<feature type="active site" evidence="6">
    <location>
        <position position="731"/>
    </location>
</feature>
<dbReference type="InterPro" id="IPR051708">
    <property type="entry name" value="Plant_Aspart_Prot_A1"/>
</dbReference>
<evidence type="ECO:0000256" key="9">
    <source>
        <dbReference type="SAM" id="SignalP"/>
    </source>
</evidence>
<keyword evidence="5" id="KW-0325">Glycoprotein</keyword>
<gene>
    <name evidence="11" type="primary">nep2_2</name>
    <name evidence="11" type="ORF">CFP56_026095</name>
</gene>
<feature type="domain" description="Peptidase A1" evidence="10">
    <location>
        <begin position="80"/>
        <end position="462"/>
    </location>
</feature>
<evidence type="ECO:0000256" key="8">
    <source>
        <dbReference type="RuleBase" id="RU000454"/>
    </source>
</evidence>
<dbReference type="PROSITE" id="PS00141">
    <property type="entry name" value="ASP_PROTEASE"/>
    <property type="match status" value="2"/>
</dbReference>
<dbReference type="PANTHER" id="PTHR47967:SF36">
    <property type="entry name" value="PEPTIDASE A1 DOMAIN-CONTAINING PROTEIN"/>
    <property type="match status" value="1"/>
</dbReference>
<evidence type="ECO:0000313" key="12">
    <source>
        <dbReference type="Proteomes" id="UP000237347"/>
    </source>
</evidence>
<keyword evidence="9" id="KW-0732">Signal</keyword>
<name>A0AAW0K339_QUESU</name>
<dbReference type="Pfam" id="PF14541">
    <property type="entry name" value="TAXi_C"/>
    <property type="match status" value="2"/>
</dbReference>
<dbReference type="InterPro" id="IPR021109">
    <property type="entry name" value="Peptidase_aspartic_dom_sf"/>
</dbReference>
<keyword evidence="7" id="KW-1015">Disulfide bond</keyword>
<dbReference type="GO" id="GO:0006508">
    <property type="term" value="P:proteolysis"/>
    <property type="evidence" value="ECO:0007669"/>
    <property type="project" value="UniProtKB-KW"/>
</dbReference>
<feature type="active site" evidence="6">
    <location>
        <position position="501"/>
    </location>
</feature>
<keyword evidence="12" id="KW-1185">Reference proteome</keyword>
<dbReference type="InterPro" id="IPR001461">
    <property type="entry name" value="Aspartic_peptidase_A1"/>
</dbReference>
<evidence type="ECO:0000313" key="11">
    <source>
        <dbReference type="EMBL" id="KAK7832916.1"/>
    </source>
</evidence>
<dbReference type="CDD" id="cd05476">
    <property type="entry name" value="pepsin_A_like_plant"/>
    <property type="match status" value="2"/>
</dbReference>
<evidence type="ECO:0000259" key="10">
    <source>
        <dbReference type="PROSITE" id="PS51767"/>
    </source>
</evidence>
<dbReference type="FunFam" id="2.40.70.10:FF:000034">
    <property type="entry name" value="Aspartyl protease family protein"/>
    <property type="match status" value="1"/>
</dbReference>
<dbReference type="InterPro" id="IPR032799">
    <property type="entry name" value="TAXi_C"/>
</dbReference>
<evidence type="ECO:0000256" key="6">
    <source>
        <dbReference type="PIRSR" id="PIRSR601461-1"/>
    </source>
</evidence>
<keyword evidence="2 8" id="KW-0645">Protease</keyword>
<dbReference type="PROSITE" id="PS51767">
    <property type="entry name" value="PEPTIDASE_A1"/>
    <property type="match status" value="2"/>
</dbReference>
<keyword evidence="3 8" id="KW-0064">Aspartyl protease</keyword>
<protein>
    <submittedName>
        <fullName evidence="11">Aspartic proteinase nepenthesin-2</fullName>
    </submittedName>
</protein>
<evidence type="ECO:0000256" key="4">
    <source>
        <dbReference type="ARBA" id="ARBA00022801"/>
    </source>
</evidence>
<evidence type="ECO:0000256" key="5">
    <source>
        <dbReference type="ARBA" id="ARBA00023180"/>
    </source>
</evidence>
<feature type="signal peptide" evidence="9">
    <location>
        <begin position="1"/>
        <end position="25"/>
    </location>
</feature>
<proteinExistence type="inferred from homology"/>
<dbReference type="PRINTS" id="PR00792">
    <property type="entry name" value="PEPSIN"/>
</dbReference>
<comment type="caution">
    <text evidence="11">The sequence shown here is derived from an EMBL/GenBank/DDBJ whole genome shotgun (WGS) entry which is preliminary data.</text>
</comment>
<dbReference type="Pfam" id="PF14543">
    <property type="entry name" value="TAXi_N"/>
    <property type="match status" value="2"/>
</dbReference>
<feature type="domain" description="Peptidase A1" evidence="10">
    <location>
        <begin position="483"/>
        <end position="865"/>
    </location>
</feature>
<dbReference type="Gene3D" id="2.40.70.10">
    <property type="entry name" value="Acid Proteases"/>
    <property type="match status" value="4"/>
</dbReference>
<dbReference type="InterPro" id="IPR033121">
    <property type="entry name" value="PEPTIDASE_A1"/>
</dbReference>
<dbReference type="GO" id="GO:0005576">
    <property type="term" value="C:extracellular region"/>
    <property type="evidence" value="ECO:0007669"/>
    <property type="project" value="TreeGrafter"/>
</dbReference>
<evidence type="ECO:0000256" key="3">
    <source>
        <dbReference type="ARBA" id="ARBA00022750"/>
    </source>
</evidence>
<sequence length="870" mass="95212">MAASSSSCSLLCFLSLLSLLTLISSTTIPISHFHKYPLPLPYQNLNYLASSSLTRAHHLKNPQTTTTTTTPIFSHSYGAYSISLSFGTPSQTLPFLLDTGSDFTWFPCTHHYRCDNCSFSSSTTNPHQSPILPFIPKLSSSSKILGCLNPKCSWIHRSNTQCNDCKQSFNNCTQICPPYLILYGSGSTGGIALSETLNLPNNTVHDFLVGCSVFSSFQPAGIVGFGRGLLSLPSQLGLTKFSFCFLSHHLDETTTNSSLVLDNSSKKSQGLNLSYTNFVKNPKLADKPAFSVYYYVALRHISVGGQRVKVPYRYLSPQLDGSGGTIVDSGTTFTFMSREVFKLVAAEFGRQLKKQVRAVGVEAMTGLRPCFNVSKELKTVSFPELRFHFKGGAEMALPLENIFAMAWEDEKGIGGVVCLTVVTDGVAGERALVGGPSIILGNFQMQNFHVEFDLRNDRAHHLKNPQTTTTTTTPIFSHSYGAYSISLSFGTPSQTLPFLLDTGSDFTWFPCTHHYRCDNCSFSSSTTNPHQSPILPFIPKLSSSSKILGCLNPKCSWIHRSNTQCNDCKQSSNNCTQICPPYLILYGSGSTGGIALSETLNLPNNTVHDFLVGCSVFSSFQPAGIVGFGRGLLSLPSQLGLSKFSFCFLSHHLDETTTNSSLVLDNSSKKSQGLNLSYTNFVKNPKLADKPAFSVYYYVALRHISVGGQRVKVPYRYLSPQLDGSGGTIVDSGTTFTFMSREVFKLVAAEFGRQLKKQVRAVGVEAMTGLRPCFNVSKELKTVSFPELRFHFKGGAEMALPLENIFAMAWEDEKGIGGVVCLTVVTDGVAGERALVGGPSIILGNFQMQNFHVEFDLRNDRFGFRQQSCN</sequence>
<feature type="disulfide bond" evidence="7">
    <location>
        <begin position="773"/>
        <end position="821"/>
    </location>
</feature>
<feature type="chain" id="PRO_5043508421" evidence="9">
    <location>
        <begin position="26"/>
        <end position="870"/>
    </location>
</feature>
<evidence type="ECO:0000256" key="7">
    <source>
        <dbReference type="PIRSR" id="PIRSR601461-2"/>
    </source>
</evidence>
<dbReference type="InterPro" id="IPR001969">
    <property type="entry name" value="Aspartic_peptidase_AS"/>
</dbReference>